<gene>
    <name evidence="2" type="ORF">EDD19_10497</name>
</gene>
<evidence type="ECO:0000256" key="1">
    <source>
        <dbReference type="SAM" id="MobiDB-lite"/>
    </source>
</evidence>
<reference evidence="2 3" key="1">
    <citation type="submission" date="2019-03" db="EMBL/GenBank/DDBJ databases">
        <title>Root nodule microbial communities of legume samples collected from USA, Mexico and Botswana.</title>
        <authorList>
            <person name="Hirsch A."/>
        </authorList>
    </citation>
    <scope>NUCLEOTIDE SEQUENCE [LARGE SCALE GENOMIC DNA]</scope>
    <source>
        <strain evidence="2 3">55</strain>
    </source>
</reference>
<dbReference type="RefSeq" id="WP_131885262.1">
    <property type="nucleotide sequence ID" value="NZ_CP143053.1"/>
</dbReference>
<dbReference type="Proteomes" id="UP000295805">
    <property type="component" value="Unassembled WGS sequence"/>
</dbReference>
<comment type="caution">
    <text evidence="2">The sequence shown here is derived from an EMBL/GenBank/DDBJ whole genome shotgun (WGS) entry which is preliminary data.</text>
</comment>
<evidence type="ECO:0000313" key="2">
    <source>
        <dbReference type="EMBL" id="TCW25378.1"/>
    </source>
</evidence>
<dbReference type="AlphaFoldDB" id="A0A4R3ZX61"/>
<organism evidence="2 3">
    <name type="scientific">Dietzia cinnamea</name>
    <dbReference type="NCBI Taxonomy" id="321318"/>
    <lineage>
        <taxon>Bacteria</taxon>
        <taxon>Bacillati</taxon>
        <taxon>Actinomycetota</taxon>
        <taxon>Actinomycetes</taxon>
        <taxon>Mycobacteriales</taxon>
        <taxon>Dietziaceae</taxon>
        <taxon>Dietzia</taxon>
    </lineage>
</organism>
<feature type="region of interest" description="Disordered" evidence="1">
    <location>
        <begin position="519"/>
        <end position="543"/>
    </location>
</feature>
<protein>
    <submittedName>
        <fullName evidence="2">Type VII secretion protein EccE</fullName>
    </submittedName>
</protein>
<dbReference type="EMBL" id="SMCX01000004">
    <property type="protein sequence ID" value="TCW25378.1"/>
    <property type="molecule type" value="Genomic_DNA"/>
</dbReference>
<dbReference type="GeneID" id="89531286"/>
<proteinExistence type="predicted"/>
<evidence type="ECO:0000313" key="3">
    <source>
        <dbReference type="Proteomes" id="UP000295805"/>
    </source>
</evidence>
<sequence>MTAVPTLAGLVAALVATVVLTVVCPPQAQPWAQFLAVALVAAVITARRGGRPVLARPGTARQRPVDVVDLVAPDRSPVGCVEGERVVTTAVEISAGALVTTEVGRDDPAAHRGVRLPLAVVARQLEQGGVRLEGIDVVVDGRRAATGDDGEVYDALVGPLALISHRRVHLLLRFDLARLALGPAGRADGSLEQVVTVATERLRRSLVHHGAPCRVLDAAGLAGLYLDAEADPEPGVGVVVRPSADPRAVIDGLTTVRAARVTEVLRLRRVEGRDDVVDVVTTVGLTGVAAEAVAERVLPTTADTCHRLPSAGVLPVPGEEMPVAVAGSLARRRVDDLAALAPPAHGCGQILGATRTGGAAAVQLAGPHLRSVLLAARPAVCRQVAFRAVAAGYRVAVVTDVPDRWRPLTAIGDESRYRIVEPDASDAGAPVDAVMWDVDGPLTEGRIDALAGPGGPDVTPPTVIRVDADWDLRGERHADTAAPPDLVLDGRIDGWISVEPRAGESRRVSVVAGPGEEAFVGPLTVPGELTPAGAAPSASPDHP</sequence>
<name>A0A4R3ZX61_9ACTN</name>
<accession>A0A4R3ZX61</accession>